<dbReference type="Proteomes" id="UP000824029">
    <property type="component" value="Unassembled WGS sequence"/>
</dbReference>
<reference evidence="1" key="2">
    <citation type="submission" date="2021-04" db="EMBL/GenBank/DDBJ databases">
        <authorList>
            <person name="Gilroy R."/>
        </authorList>
    </citation>
    <scope>NUCLEOTIDE SEQUENCE</scope>
    <source>
        <strain evidence="1">ChiHecolR3B27-1887</strain>
    </source>
</reference>
<sequence>MWKRSEVEQLTGLGRHTIQDLCNQNTSRDGLGFWEPAVMKPDYSRFDEGDLLAFYLVRQLVKVGFTPAEVGPVVLEMTEQGDAFVRALRTRAHVLADRRTKIDMQMSALERFEEAAADSAPEERLYAVMTAELMASAEHAIDAAASELRASDLACERARARLVGMARDLVAAIRGEAAGVNANEFESCLAAACAAGGAPGEQALLARAVAHFLNEVENGVPIELAFGKGSFVHLRQAILARTPAPEQ</sequence>
<accession>A0A9D2DKA6</accession>
<organism evidence="1 2">
    <name type="scientific">Candidatus Olsenella stercoravium</name>
    <dbReference type="NCBI Taxonomy" id="2838713"/>
    <lineage>
        <taxon>Bacteria</taxon>
        <taxon>Bacillati</taxon>
        <taxon>Actinomycetota</taxon>
        <taxon>Coriobacteriia</taxon>
        <taxon>Coriobacteriales</taxon>
        <taxon>Atopobiaceae</taxon>
        <taxon>Olsenella</taxon>
    </lineage>
</organism>
<dbReference type="EMBL" id="DXBZ01000089">
    <property type="protein sequence ID" value="HIZ18414.1"/>
    <property type="molecule type" value="Genomic_DNA"/>
</dbReference>
<name>A0A9D2DKA6_9ACTN</name>
<dbReference type="AlphaFoldDB" id="A0A9D2DKA6"/>
<comment type="caution">
    <text evidence="1">The sequence shown here is derived from an EMBL/GenBank/DDBJ whole genome shotgun (WGS) entry which is preliminary data.</text>
</comment>
<dbReference type="Gene3D" id="1.10.1660.10">
    <property type="match status" value="1"/>
</dbReference>
<evidence type="ECO:0000313" key="2">
    <source>
        <dbReference type="Proteomes" id="UP000824029"/>
    </source>
</evidence>
<proteinExistence type="predicted"/>
<evidence type="ECO:0000313" key="1">
    <source>
        <dbReference type="EMBL" id="HIZ18414.1"/>
    </source>
</evidence>
<protein>
    <submittedName>
        <fullName evidence="1">Uncharacterized protein</fullName>
    </submittedName>
</protein>
<gene>
    <name evidence="1" type="ORF">IAA22_04825</name>
</gene>
<reference evidence="1" key="1">
    <citation type="journal article" date="2021" name="PeerJ">
        <title>Extensive microbial diversity within the chicken gut microbiome revealed by metagenomics and culture.</title>
        <authorList>
            <person name="Gilroy R."/>
            <person name="Ravi A."/>
            <person name="Getino M."/>
            <person name="Pursley I."/>
            <person name="Horton D.L."/>
            <person name="Alikhan N.F."/>
            <person name="Baker D."/>
            <person name="Gharbi K."/>
            <person name="Hall N."/>
            <person name="Watson M."/>
            <person name="Adriaenssens E.M."/>
            <person name="Foster-Nyarko E."/>
            <person name="Jarju S."/>
            <person name="Secka A."/>
            <person name="Antonio M."/>
            <person name="Oren A."/>
            <person name="Chaudhuri R.R."/>
            <person name="La Ragione R."/>
            <person name="Hildebrand F."/>
            <person name="Pallen M.J."/>
        </authorList>
    </citation>
    <scope>NUCLEOTIDE SEQUENCE</scope>
    <source>
        <strain evidence="1">ChiHecolR3B27-1887</strain>
    </source>
</reference>